<evidence type="ECO:0008006" key="5">
    <source>
        <dbReference type="Google" id="ProtNLM"/>
    </source>
</evidence>
<protein>
    <recommendedName>
        <fullName evidence="5">LPXTG cell wall anchor domain-containing protein</fullName>
    </recommendedName>
</protein>
<evidence type="ECO:0000313" key="4">
    <source>
        <dbReference type="Proteomes" id="UP000600946"/>
    </source>
</evidence>
<organism evidence="3 4">
    <name type="scientific">Streptomyces xanthochromogenes</name>
    <dbReference type="NCBI Taxonomy" id="67384"/>
    <lineage>
        <taxon>Bacteria</taxon>
        <taxon>Bacillati</taxon>
        <taxon>Actinomycetota</taxon>
        <taxon>Actinomycetes</taxon>
        <taxon>Kitasatosporales</taxon>
        <taxon>Streptomycetaceae</taxon>
        <taxon>Streptomyces</taxon>
    </lineage>
</organism>
<keyword evidence="2" id="KW-0812">Transmembrane</keyword>
<proteinExistence type="predicted"/>
<reference evidence="4" key="1">
    <citation type="journal article" date="2019" name="Int. J. Syst. Evol. Microbiol.">
        <title>The Global Catalogue of Microorganisms (GCM) 10K type strain sequencing project: providing services to taxonomists for standard genome sequencing and annotation.</title>
        <authorList>
            <consortium name="The Broad Institute Genomics Platform"/>
            <consortium name="The Broad Institute Genome Sequencing Center for Infectious Disease"/>
            <person name="Wu L."/>
            <person name="Ma J."/>
        </authorList>
    </citation>
    <scope>NUCLEOTIDE SEQUENCE [LARGE SCALE GENOMIC DNA]</scope>
    <source>
        <strain evidence="4">JCM 4594</strain>
    </source>
</reference>
<evidence type="ECO:0000313" key="3">
    <source>
        <dbReference type="EMBL" id="GGY56749.1"/>
    </source>
</evidence>
<keyword evidence="4" id="KW-1185">Reference proteome</keyword>
<comment type="caution">
    <text evidence="3">The sequence shown here is derived from an EMBL/GenBank/DDBJ whole genome shotgun (WGS) entry which is preliminary data.</text>
</comment>
<dbReference type="NCBIfam" id="TIGR01167">
    <property type="entry name" value="LPXTG_anchor"/>
    <property type="match status" value="1"/>
</dbReference>
<gene>
    <name evidence="3" type="ORF">GCM10010326_59150</name>
</gene>
<name>A0ABQ3AJP6_9ACTN</name>
<sequence length="770" mass="83781">MNQPISRISPISASTRRQHLWPRAAVALATVGILSASGLPQLQGTADAATKAMPCEQMFKLKGKPTDPGKLPWANGDAARPEADWDSYGFPNQRQAMDGLTLPDDPAARDKILGKLTLPYKKYAEGTPERVFATYKDYLSRNGNTDTKYGGFGNWLNEAYIEVYGRNPRGEAFHGKVVKDLGLIGPDWICEETVTVTDPDTGKPYTRRFDAVNHRTKEVVEIKSGGNHDSSQAPKDRAFLKDPKYKDYKLRYAFGQQQSQDTARYTESLKKLGGSGRVTTYEHVSTPEAEFKPGKYTAQDTARSIGRGADVVRQSPPNPADMKRQMDRIRAADPEGLRVRGPGGVDFSTLELRYVGKPVKGQGLNYSFSANKVDESSGLGYGGKERAELISDSFFTWLALTPEKFWVNLNPDEPDRVMDKTFGTTDAGRVLLQADLEMKHDYAKDMDPRTGIGKQLFAKLAAENIPCTHGVRNWIVPKPAEVREQNGGLYILDAPLKVNSVPQDFKTPQPNGSCDLTEAQHKRVQELMDTMIVPDIEKKVNTDAKYADLRTVYNARVAAEWIRQQDAKSPTDYHAVINSNKVTDWPLRGKNASWTPTQTYKEYVKSFTEGDYSYPCEKAGRPGTCVAGGVDFSKSPKENVTQAKFTAEHKNLPRTTDISVRAMTDDAENKALLALGGNTAAHTGTGTGGDPTPTPTPTHTGGSGSSTPPATPAPAPSGQGGHRPAPGDQHASGGLANTGTQVATIAGVAVLLVGAGAGLVWLRRRRNGLG</sequence>
<dbReference type="GeneID" id="96293824"/>
<evidence type="ECO:0000256" key="1">
    <source>
        <dbReference type="SAM" id="MobiDB-lite"/>
    </source>
</evidence>
<feature type="compositionally biased region" description="Low complexity" evidence="1">
    <location>
        <begin position="697"/>
        <end position="708"/>
    </location>
</feature>
<evidence type="ECO:0000256" key="2">
    <source>
        <dbReference type="SAM" id="Phobius"/>
    </source>
</evidence>
<keyword evidence="2" id="KW-1133">Transmembrane helix</keyword>
<dbReference type="EMBL" id="BMUU01000012">
    <property type="protein sequence ID" value="GGY56749.1"/>
    <property type="molecule type" value="Genomic_DNA"/>
</dbReference>
<feature type="region of interest" description="Disordered" evidence="1">
    <location>
        <begin position="678"/>
        <end position="736"/>
    </location>
</feature>
<keyword evidence="2" id="KW-0472">Membrane</keyword>
<dbReference type="Proteomes" id="UP000600946">
    <property type="component" value="Unassembled WGS sequence"/>
</dbReference>
<accession>A0ABQ3AJP6</accession>
<feature type="transmembrane region" description="Helical" evidence="2">
    <location>
        <begin position="742"/>
        <end position="762"/>
    </location>
</feature>
<dbReference type="RefSeq" id="WP_190028685.1">
    <property type="nucleotide sequence ID" value="NZ_BMUU01000012.1"/>
</dbReference>